<dbReference type="GO" id="GO:0008270">
    <property type="term" value="F:zinc ion binding"/>
    <property type="evidence" value="ECO:0007669"/>
    <property type="project" value="UniProtKB-KW"/>
</dbReference>
<protein>
    <recommendedName>
        <fullName evidence="5">RING-CH-type domain-containing protein</fullName>
    </recommendedName>
</protein>
<dbReference type="CDD" id="cd16495">
    <property type="entry name" value="RING_CH-C4HC3_MARCH"/>
    <property type="match status" value="1"/>
</dbReference>
<evidence type="ECO:0000256" key="4">
    <source>
        <dbReference type="SAM" id="Phobius"/>
    </source>
</evidence>
<organism evidence="7 8">
    <name type="scientific">Adineta ricciae</name>
    <name type="common">Rotifer</name>
    <dbReference type="NCBI Taxonomy" id="249248"/>
    <lineage>
        <taxon>Eukaryota</taxon>
        <taxon>Metazoa</taxon>
        <taxon>Spiralia</taxon>
        <taxon>Gnathifera</taxon>
        <taxon>Rotifera</taxon>
        <taxon>Eurotatoria</taxon>
        <taxon>Bdelloidea</taxon>
        <taxon>Adinetida</taxon>
        <taxon>Adinetidae</taxon>
        <taxon>Adineta</taxon>
    </lineage>
</organism>
<keyword evidence="2" id="KW-0863">Zinc-finger</keyword>
<dbReference type="InterPro" id="IPR011016">
    <property type="entry name" value="Znf_RING-CH"/>
</dbReference>
<feature type="transmembrane region" description="Helical" evidence="4">
    <location>
        <begin position="100"/>
        <end position="121"/>
    </location>
</feature>
<gene>
    <name evidence="6" type="ORF">EDS130_LOCUS34698</name>
    <name evidence="7" type="ORF">XAT740_LOCUS39035</name>
</gene>
<dbReference type="SMART" id="SM00744">
    <property type="entry name" value="RINGv"/>
    <property type="match status" value="1"/>
</dbReference>
<dbReference type="PANTHER" id="PTHR46347">
    <property type="entry name" value="RING/FYVE/PHD ZINC FINGER SUPERFAMILY PROTEIN"/>
    <property type="match status" value="1"/>
</dbReference>
<keyword evidence="4" id="KW-0472">Membrane</keyword>
<evidence type="ECO:0000256" key="1">
    <source>
        <dbReference type="ARBA" id="ARBA00022723"/>
    </source>
</evidence>
<feature type="transmembrane region" description="Helical" evidence="4">
    <location>
        <begin position="142"/>
        <end position="164"/>
    </location>
</feature>
<keyword evidence="1" id="KW-0479">Metal-binding</keyword>
<dbReference type="EMBL" id="CAJNOJ010000294">
    <property type="protein sequence ID" value="CAF1376862.1"/>
    <property type="molecule type" value="Genomic_DNA"/>
</dbReference>
<dbReference type="EMBL" id="CAJNOR010004282">
    <property type="protein sequence ID" value="CAF1490091.1"/>
    <property type="molecule type" value="Genomic_DNA"/>
</dbReference>
<feature type="domain" description="RING-CH-type" evidence="5">
    <location>
        <begin position="12"/>
        <end position="76"/>
    </location>
</feature>
<proteinExistence type="predicted"/>
<comment type="caution">
    <text evidence="7">The sequence shown here is derived from an EMBL/GenBank/DDBJ whole genome shotgun (WGS) entry which is preliminary data.</text>
</comment>
<dbReference type="OrthoDB" id="264354at2759"/>
<dbReference type="Gene3D" id="3.30.40.10">
    <property type="entry name" value="Zinc/RING finger domain, C3HC4 (zinc finger)"/>
    <property type="match status" value="1"/>
</dbReference>
<keyword evidence="3" id="KW-0862">Zinc</keyword>
<dbReference type="AlphaFoldDB" id="A0A815SED1"/>
<evidence type="ECO:0000313" key="8">
    <source>
        <dbReference type="Proteomes" id="UP000663828"/>
    </source>
</evidence>
<dbReference type="PROSITE" id="PS51292">
    <property type="entry name" value="ZF_RING_CH"/>
    <property type="match status" value="1"/>
</dbReference>
<reference evidence="7" key="1">
    <citation type="submission" date="2021-02" db="EMBL/GenBank/DDBJ databases">
        <authorList>
            <person name="Nowell W R."/>
        </authorList>
    </citation>
    <scope>NUCLEOTIDE SEQUENCE</scope>
</reference>
<accession>A0A815SED1</accession>
<keyword evidence="4" id="KW-1133">Transmembrane helix</keyword>
<sequence>MVHNESEREQFLRNDQVKQCRICLDTDNTDSLISPCLCSGSAAFVHRTCLDNWRSENIRGIGFNYCDICKFEYVIETVDNDLKAEKIRRLKYYFFVTRDITSIFLLTQLIILALTFLLKLIDKNSGDIKHQFPSWMSEFAMYYLTSFVLLLVLIGFIAFIISCWSLGRIDRCIPNGFGLNSGKGLLTCLIIFVVIYAMIGVLVGVFYSIVILQKIMEHHTRKLWLRQEANKYIVKDFQGRRSELEKYRTPMAASAIP</sequence>
<dbReference type="SUPFAM" id="SSF57850">
    <property type="entry name" value="RING/U-box"/>
    <property type="match status" value="1"/>
</dbReference>
<dbReference type="Proteomes" id="UP000663828">
    <property type="component" value="Unassembled WGS sequence"/>
</dbReference>
<dbReference type="Proteomes" id="UP000663852">
    <property type="component" value="Unassembled WGS sequence"/>
</dbReference>
<dbReference type="PANTHER" id="PTHR46347:SF1">
    <property type="entry name" value="RING_FYVE_PHD ZINC FINGER SUPERFAMILY PROTEIN"/>
    <property type="match status" value="1"/>
</dbReference>
<evidence type="ECO:0000313" key="6">
    <source>
        <dbReference type="EMBL" id="CAF1376862.1"/>
    </source>
</evidence>
<keyword evidence="8" id="KW-1185">Reference proteome</keyword>
<evidence type="ECO:0000256" key="2">
    <source>
        <dbReference type="ARBA" id="ARBA00022771"/>
    </source>
</evidence>
<evidence type="ECO:0000256" key="3">
    <source>
        <dbReference type="ARBA" id="ARBA00022833"/>
    </source>
</evidence>
<evidence type="ECO:0000313" key="7">
    <source>
        <dbReference type="EMBL" id="CAF1490091.1"/>
    </source>
</evidence>
<dbReference type="Pfam" id="PF12906">
    <property type="entry name" value="RINGv"/>
    <property type="match status" value="1"/>
</dbReference>
<name>A0A815SED1_ADIRI</name>
<keyword evidence="4" id="KW-0812">Transmembrane</keyword>
<dbReference type="InterPro" id="IPR013083">
    <property type="entry name" value="Znf_RING/FYVE/PHD"/>
</dbReference>
<feature type="transmembrane region" description="Helical" evidence="4">
    <location>
        <begin position="184"/>
        <end position="212"/>
    </location>
</feature>
<evidence type="ECO:0000259" key="5">
    <source>
        <dbReference type="PROSITE" id="PS51292"/>
    </source>
</evidence>